<comment type="caution">
    <text evidence="7">The sequence shown here is derived from an EMBL/GenBank/DDBJ whole genome shotgun (WGS) entry which is preliminary data.</text>
</comment>
<dbReference type="Proteomes" id="UP000649617">
    <property type="component" value="Unassembled WGS sequence"/>
</dbReference>
<keyword evidence="4" id="KW-0406">Ion transport</keyword>
<dbReference type="GO" id="GO:0016020">
    <property type="term" value="C:membrane"/>
    <property type="evidence" value="ECO:0007669"/>
    <property type="project" value="UniProtKB-SubCell"/>
</dbReference>
<proteinExistence type="predicted"/>
<evidence type="ECO:0000256" key="5">
    <source>
        <dbReference type="ARBA" id="ARBA00023136"/>
    </source>
</evidence>
<keyword evidence="6" id="KW-0066">ATP synthesis</keyword>
<reference evidence="7" key="1">
    <citation type="submission" date="2021-02" db="EMBL/GenBank/DDBJ databases">
        <authorList>
            <person name="Dougan E. K."/>
            <person name="Rhodes N."/>
            <person name="Thang M."/>
            <person name="Chan C."/>
        </authorList>
    </citation>
    <scope>NUCLEOTIDE SEQUENCE</scope>
</reference>
<dbReference type="EMBL" id="CAJNIZ010046326">
    <property type="protein sequence ID" value="CAE7745283.1"/>
    <property type="molecule type" value="Genomic_DNA"/>
</dbReference>
<keyword evidence="8" id="KW-1185">Reference proteome</keyword>
<organism evidence="7 8">
    <name type="scientific">Symbiodinium pilosum</name>
    <name type="common">Dinoflagellate</name>
    <dbReference type="NCBI Taxonomy" id="2952"/>
    <lineage>
        <taxon>Eukaryota</taxon>
        <taxon>Sar</taxon>
        <taxon>Alveolata</taxon>
        <taxon>Dinophyceae</taxon>
        <taxon>Suessiales</taxon>
        <taxon>Symbiodiniaceae</taxon>
        <taxon>Symbiodinium</taxon>
    </lineage>
</organism>
<keyword evidence="3" id="KW-0375">Hydrogen ion transport</keyword>
<dbReference type="AlphaFoldDB" id="A0A812XNN3"/>
<sequence length="131" mass="14176">ELRRAIKMPDLELESKVVRLGAVCSNTGTDASVPTVLKEEVELAIKKPGIESASKVAAVEACTKAGVDASELNFLKAAMQKRADGSKLVMEYDTCPALLGVLVMKTDEAVLDNSLSIRLERWRMKLLAPFA</sequence>
<accession>A0A812XNN3</accession>
<evidence type="ECO:0000313" key="8">
    <source>
        <dbReference type="Proteomes" id="UP000649617"/>
    </source>
</evidence>
<evidence type="ECO:0000313" key="7">
    <source>
        <dbReference type="EMBL" id="CAE7745283.1"/>
    </source>
</evidence>
<name>A0A812XNN3_SYMPI</name>
<gene>
    <name evidence="7" type="primary">atpH</name>
    <name evidence="7" type="ORF">SPIL2461_LOCUS21503</name>
</gene>
<comment type="subcellular location">
    <subcellularLocation>
        <location evidence="1">Membrane</location>
    </subcellularLocation>
</comment>
<keyword evidence="2" id="KW-0813">Transport</keyword>
<evidence type="ECO:0000256" key="6">
    <source>
        <dbReference type="ARBA" id="ARBA00023310"/>
    </source>
</evidence>
<feature type="non-terminal residue" evidence="7">
    <location>
        <position position="1"/>
    </location>
</feature>
<evidence type="ECO:0000256" key="2">
    <source>
        <dbReference type="ARBA" id="ARBA00022448"/>
    </source>
</evidence>
<evidence type="ECO:0000256" key="1">
    <source>
        <dbReference type="ARBA" id="ARBA00004370"/>
    </source>
</evidence>
<dbReference type="Pfam" id="PF00213">
    <property type="entry name" value="OSCP"/>
    <property type="match status" value="1"/>
</dbReference>
<dbReference type="GO" id="GO:0046933">
    <property type="term" value="F:proton-transporting ATP synthase activity, rotational mechanism"/>
    <property type="evidence" value="ECO:0007669"/>
    <property type="project" value="InterPro"/>
</dbReference>
<dbReference type="InterPro" id="IPR000711">
    <property type="entry name" value="ATPase_OSCP/dsu"/>
</dbReference>
<dbReference type="OrthoDB" id="1262810at2759"/>
<evidence type="ECO:0000256" key="3">
    <source>
        <dbReference type="ARBA" id="ARBA00022781"/>
    </source>
</evidence>
<keyword evidence="5" id="KW-0472">Membrane</keyword>
<evidence type="ECO:0000256" key="4">
    <source>
        <dbReference type="ARBA" id="ARBA00023065"/>
    </source>
</evidence>
<protein>
    <submittedName>
        <fullName evidence="7">AtpH protein</fullName>
    </submittedName>
</protein>